<reference evidence="2 3" key="1">
    <citation type="journal article" date="2007" name="Genome Biol.">
        <title>Interrupted coding sequences in Mycobacterium smegmatis: authentic mutations or sequencing errors?</title>
        <authorList>
            <person name="Deshayes C."/>
            <person name="Perrodou E."/>
            <person name="Gallien S."/>
            <person name="Euphrasie D."/>
            <person name="Schaeffer C."/>
            <person name="Van-Dorsselaer A."/>
            <person name="Poch O."/>
            <person name="Lecompte O."/>
            <person name="Reyrat J.M."/>
        </authorList>
    </citation>
    <scope>NUCLEOTIDE SEQUENCE [LARGE SCALE GENOMIC DNA]</scope>
    <source>
        <strain evidence="3">ATCC 700084 / mc(2)155</strain>
    </source>
</reference>
<reference evidence="2 3" key="2">
    <citation type="journal article" date="2009" name="Genome Res.">
        <title>Ortho-proteogenomics: multiple proteomes investigation through orthology and a new MS-based protocol.</title>
        <authorList>
            <person name="Gallien S."/>
            <person name="Perrodou E."/>
            <person name="Carapito C."/>
            <person name="Deshayes C."/>
            <person name="Reyrat J.M."/>
            <person name="Van Dorsselaer A."/>
            <person name="Poch O."/>
            <person name="Schaeffer C."/>
            <person name="Lecompte O."/>
        </authorList>
    </citation>
    <scope>NUCLEOTIDE SEQUENCE [LARGE SCALE GENOMIC DNA]</scope>
    <source>
        <strain evidence="3">ATCC 700084 / mc(2)155</strain>
    </source>
</reference>
<organism evidence="2 3">
    <name type="scientific">Mycolicibacterium smegmatis (strain ATCC 700084 / mc(2)155)</name>
    <name type="common">Mycobacterium smegmatis</name>
    <dbReference type="NCBI Taxonomy" id="246196"/>
    <lineage>
        <taxon>Bacteria</taxon>
        <taxon>Bacillati</taxon>
        <taxon>Actinomycetota</taxon>
        <taxon>Actinomycetes</taxon>
        <taxon>Mycobacteriales</taxon>
        <taxon>Mycobacteriaceae</taxon>
        <taxon>Mycolicibacterium</taxon>
    </lineage>
</organism>
<evidence type="ECO:0000256" key="1">
    <source>
        <dbReference type="SAM" id="MobiDB-lite"/>
    </source>
</evidence>
<dbReference type="Proteomes" id="UP000006158">
    <property type="component" value="Chromosome"/>
</dbReference>
<proteinExistence type="predicted"/>
<sequence>MCGGRRRYMLDHMRKHLRLLIIGVGAMVTLGTMSACSSGTTSETATPAATTPAATSAASEAPAPLPEAIRYMADMPTPDGKTMSIGIAVDGDMVTAYACNGVDDEAWFFGNQADGDIDITGKFRDTLKADMTATDAKGELTMNGVNYTFTAMPVSEPAGMYTAAFEGVRSSWIVHTDGSVTGVQFNGGITGRDFEQAELQQLNAAQFQSQVRNKRKLQQAQQLIRLQNGTFRSTINGHEVTPELVTGKTRFG</sequence>
<protein>
    <submittedName>
        <fullName evidence="2">Uncharacterized protein</fullName>
    </submittedName>
</protein>
<feature type="region of interest" description="Disordered" evidence="1">
    <location>
        <begin position="39"/>
        <end position="61"/>
    </location>
</feature>
<gene>
    <name evidence="2" type="ordered locus">MSMEI_3764</name>
</gene>
<feature type="compositionally biased region" description="Low complexity" evidence="1">
    <location>
        <begin position="40"/>
        <end position="61"/>
    </location>
</feature>
<accession>I7G3R2</accession>
<dbReference type="EMBL" id="CP001663">
    <property type="protein sequence ID" value="AFP40222.1"/>
    <property type="molecule type" value="Genomic_DNA"/>
</dbReference>
<dbReference type="AlphaFoldDB" id="I7G3R2"/>
<dbReference type="PATRIC" id="fig|246196.56.peg.3856"/>
<dbReference type="KEGG" id="msg:MSMEI_3764"/>
<evidence type="ECO:0000313" key="2">
    <source>
        <dbReference type="EMBL" id="AFP40222.1"/>
    </source>
</evidence>
<evidence type="ECO:0000313" key="3">
    <source>
        <dbReference type="Proteomes" id="UP000006158"/>
    </source>
</evidence>
<name>I7G3R2_MYCS2</name>